<feature type="non-terminal residue" evidence="2">
    <location>
        <position position="1"/>
    </location>
</feature>
<evidence type="ECO:0000256" key="1">
    <source>
        <dbReference type="SAM" id="Phobius"/>
    </source>
</evidence>
<gene>
    <name evidence="2" type="ORF">ACFL27_14350</name>
</gene>
<sequence>SYRLFSAPTCKIEGLAYIIGLVAVEWFQRTKQHGLEIDRMNLVFRWGTYLLISLMILGYFKHKITFIYFQF</sequence>
<organism evidence="2 3">
    <name type="scientific">candidate division CSSED10-310 bacterium</name>
    <dbReference type="NCBI Taxonomy" id="2855610"/>
    <lineage>
        <taxon>Bacteria</taxon>
        <taxon>Bacteria division CSSED10-310</taxon>
    </lineage>
</organism>
<keyword evidence="3" id="KW-1185">Reference proteome</keyword>
<protein>
    <submittedName>
        <fullName evidence="2">MBOAT family protein</fullName>
    </submittedName>
</protein>
<evidence type="ECO:0000313" key="2">
    <source>
        <dbReference type="EMBL" id="MFC1851375.1"/>
    </source>
</evidence>
<reference evidence="2 3" key="1">
    <citation type="submission" date="2024-09" db="EMBL/GenBank/DDBJ databases">
        <title>Laminarin stimulates single cell rates of sulfate reduction while oxygen inhibits transcriptomic activity in coastal marine sediment.</title>
        <authorList>
            <person name="Lindsay M."/>
            <person name="Orcutt B."/>
            <person name="Emerson D."/>
            <person name="Stepanauskas R."/>
            <person name="D'Angelo T."/>
        </authorList>
    </citation>
    <scope>NUCLEOTIDE SEQUENCE [LARGE SCALE GENOMIC DNA]</scope>
    <source>
        <strain evidence="2">SAG AM-311-K15</strain>
    </source>
</reference>
<accession>A0ABV6YYV6</accession>
<dbReference type="EMBL" id="JBHPBY010000182">
    <property type="protein sequence ID" value="MFC1851375.1"/>
    <property type="molecule type" value="Genomic_DNA"/>
</dbReference>
<evidence type="ECO:0000313" key="3">
    <source>
        <dbReference type="Proteomes" id="UP001594351"/>
    </source>
</evidence>
<name>A0ABV6YYV6_UNCC1</name>
<feature type="transmembrane region" description="Helical" evidence="1">
    <location>
        <begin position="43"/>
        <end position="60"/>
    </location>
</feature>
<keyword evidence="1" id="KW-0812">Transmembrane</keyword>
<comment type="caution">
    <text evidence="2">The sequence shown here is derived from an EMBL/GenBank/DDBJ whole genome shotgun (WGS) entry which is preliminary data.</text>
</comment>
<keyword evidence="1" id="KW-0472">Membrane</keyword>
<keyword evidence="1" id="KW-1133">Transmembrane helix</keyword>
<dbReference type="Proteomes" id="UP001594351">
    <property type="component" value="Unassembled WGS sequence"/>
</dbReference>
<proteinExistence type="predicted"/>